<evidence type="ECO:0000313" key="2">
    <source>
        <dbReference type="EMBL" id="MBW81879.1"/>
    </source>
</evidence>
<keyword evidence="1" id="KW-0732">Signal</keyword>
<sequence length="33" mass="4042">MINTWHLRICWWMHFQMMLCCEAIVHSKGSKYG</sequence>
<accession>A0A2P2IKX4</accession>
<feature type="signal peptide" evidence="1">
    <location>
        <begin position="1"/>
        <end position="23"/>
    </location>
</feature>
<proteinExistence type="predicted"/>
<feature type="chain" id="PRO_5015131740" evidence="1">
    <location>
        <begin position="24"/>
        <end position="33"/>
    </location>
</feature>
<reference evidence="2" key="1">
    <citation type="submission" date="2018-02" db="EMBL/GenBank/DDBJ databases">
        <title>Rhizophora mucronata_Transcriptome.</title>
        <authorList>
            <person name="Meera S.P."/>
            <person name="Sreeshan A."/>
            <person name="Augustine A."/>
        </authorList>
    </citation>
    <scope>NUCLEOTIDE SEQUENCE</scope>
    <source>
        <tissue evidence="2">Leaf</tissue>
    </source>
</reference>
<organism evidence="2">
    <name type="scientific">Rhizophora mucronata</name>
    <name type="common">Asiatic mangrove</name>
    <dbReference type="NCBI Taxonomy" id="61149"/>
    <lineage>
        <taxon>Eukaryota</taxon>
        <taxon>Viridiplantae</taxon>
        <taxon>Streptophyta</taxon>
        <taxon>Embryophyta</taxon>
        <taxon>Tracheophyta</taxon>
        <taxon>Spermatophyta</taxon>
        <taxon>Magnoliopsida</taxon>
        <taxon>eudicotyledons</taxon>
        <taxon>Gunneridae</taxon>
        <taxon>Pentapetalae</taxon>
        <taxon>rosids</taxon>
        <taxon>fabids</taxon>
        <taxon>Malpighiales</taxon>
        <taxon>Rhizophoraceae</taxon>
        <taxon>Rhizophora</taxon>
    </lineage>
</organism>
<protein>
    <submittedName>
        <fullName evidence="2">Uncharacterized protein</fullName>
    </submittedName>
</protein>
<evidence type="ECO:0000256" key="1">
    <source>
        <dbReference type="SAM" id="SignalP"/>
    </source>
</evidence>
<dbReference type="EMBL" id="GGEC01001396">
    <property type="protein sequence ID" value="MBW81879.1"/>
    <property type="molecule type" value="Transcribed_RNA"/>
</dbReference>
<dbReference type="AlphaFoldDB" id="A0A2P2IKX4"/>
<name>A0A2P2IKX4_RHIMU</name>